<sequence>MMAKLPHLTDGHIFQYKDKYCYVKAAILILKKIQIKFSYLNRELV</sequence>
<organism evidence="1">
    <name type="scientific">Microcystis aeruginosa (strain PCC 7806)</name>
    <dbReference type="NCBI Taxonomy" id="267872"/>
    <lineage>
        <taxon>Bacteria</taxon>
        <taxon>Bacillati</taxon>
        <taxon>Cyanobacteriota</taxon>
        <taxon>Cyanophyceae</taxon>
        <taxon>Oscillatoriophycideae</taxon>
        <taxon>Chroococcales</taxon>
        <taxon>Microcystaceae</taxon>
        <taxon>Microcystis</taxon>
    </lineage>
</organism>
<protein>
    <submittedName>
        <fullName evidence="1">Genome sequencing data, contig C326</fullName>
    </submittedName>
</protein>
<reference evidence="1" key="1">
    <citation type="submission" date="2007-08" db="EMBL/GenBank/DDBJ databases">
        <authorList>
            <person name="Frangeul L."/>
        </authorList>
    </citation>
    <scope>NUCLEOTIDE SEQUENCE</scope>
    <source>
        <strain evidence="1">PCC 7806</strain>
    </source>
</reference>
<dbReference type="EMBL" id="AM778956">
    <property type="protein sequence ID" value="CAO91137.1"/>
    <property type="molecule type" value="Genomic_DNA"/>
</dbReference>
<dbReference type="AlphaFoldDB" id="A8YLR9"/>
<gene>
    <name evidence="1" type="ORF">IPF_7066</name>
</gene>
<proteinExistence type="predicted"/>
<name>A8YLR9_MICA7</name>
<evidence type="ECO:0000313" key="1">
    <source>
        <dbReference type="EMBL" id="CAO91137.1"/>
    </source>
</evidence>
<accession>A8YLR9</accession>